<evidence type="ECO:0000313" key="10">
    <source>
        <dbReference type="Proteomes" id="UP000326202"/>
    </source>
</evidence>
<dbReference type="GO" id="GO:0005524">
    <property type="term" value="F:ATP binding"/>
    <property type="evidence" value="ECO:0007669"/>
    <property type="project" value="UniProtKB-KW"/>
</dbReference>
<evidence type="ECO:0000256" key="5">
    <source>
        <dbReference type="ARBA" id="ARBA00022840"/>
    </source>
</evidence>
<dbReference type="PANTHER" id="PTHR43785:SF12">
    <property type="entry name" value="TYPE-1 GLUTAMINE SYNTHETASE 2"/>
    <property type="match status" value="1"/>
</dbReference>
<sequence>MKPESVRSLADAKKIVEERGITHIKVGVFDIDGVLRGKYISKAKFLSALESGFGFCDVVLGWDSNDQLYDNTKFTGWHTAYPDALVRLIPESCREIPFEENTLFFLGQFVERAETVCPRGLLRRVLAKAEKMGFKAYGSCEYEFFLFDETPESVREKGYRNLQPMTPGYFGYSGLRSSVWSELYHEILSTAETMRFPIEGLHTETGPGVLEAAIAFDELLESADRAALFKTFMKVLAQRRGLMATFMAKWSNNWPGQSGHIHLSLKGKDGATVFHDAKQPHNMSKTMRHFLAGQQQLMPEVLGMVASTVNSYSRLIPGFWAPTNATWGIENRTCALRVIPGSPKSQRIEYRIAAADANPYIALAAALASGLYGIEHKLEPTDPIVGNAYELKPTAKLALPNTLWDAAQRLKKSKAANELFGEEFVEHFAATREWEEREFRKHITDWELARYFEII</sequence>
<keyword evidence="10" id="KW-1185">Reference proteome</keyword>
<evidence type="ECO:0000313" key="9">
    <source>
        <dbReference type="EMBL" id="QEX16087.1"/>
    </source>
</evidence>
<dbReference type="SUPFAM" id="SSF55931">
    <property type="entry name" value="Glutamine synthetase/guanido kinase"/>
    <property type="match status" value="1"/>
</dbReference>
<keyword evidence="5" id="KW-0067">ATP-binding</keyword>
<comment type="cofactor">
    <cofactor evidence="1">
        <name>Mg(2+)</name>
        <dbReference type="ChEBI" id="CHEBI:18420"/>
    </cofactor>
</comment>
<evidence type="ECO:0000256" key="1">
    <source>
        <dbReference type="ARBA" id="ARBA00001946"/>
    </source>
</evidence>
<feature type="domain" description="GS catalytic" evidence="8">
    <location>
        <begin position="118"/>
        <end position="455"/>
    </location>
</feature>
<dbReference type="GO" id="GO:0004356">
    <property type="term" value="F:glutamine synthetase activity"/>
    <property type="evidence" value="ECO:0007669"/>
    <property type="project" value="InterPro"/>
</dbReference>
<dbReference type="GO" id="GO:0006576">
    <property type="term" value="P:biogenic amine metabolic process"/>
    <property type="evidence" value="ECO:0007669"/>
    <property type="project" value="UniProtKB-ARBA"/>
</dbReference>
<dbReference type="FunFam" id="3.30.590.10:FF:000005">
    <property type="entry name" value="Probable glutamine synthetase"/>
    <property type="match status" value="1"/>
</dbReference>
<dbReference type="SMART" id="SM01230">
    <property type="entry name" value="Gln-synt_C"/>
    <property type="match status" value="1"/>
</dbReference>
<dbReference type="SUPFAM" id="SSF54368">
    <property type="entry name" value="Glutamine synthetase, N-terminal domain"/>
    <property type="match status" value="1"/>
</dbReference>
<dbReference type="Pfam" id="PF00120">
    <property type="entry name" value="Gln-synt_C"/>
    <property type="match status" value="1"/>
</dbReference>
<dbReference type="PROSITE" id="PS51987">
    <property type="entry name" value="GS_CATALYTIC"/>
    <property type="match status" value="1"/>
</dbReference>
<dbReference type="InterPro" id="IPR008146">
    <property type="entry name" value="Gln_synth_cat_dom"/>
</dbReference>
<dbReference type="KEGG" id="htq:FRZ44_13790"/>
<proteinExistence type="inferred from homology"/>
<dbReference type="GO" id="GO:0006542">
    <property type="term" value="P:glutamine biosynthetic process"/>
    <property type="evidence" value="ECO:0007669"/>
    <property type="project" value="InterPro"/>
</dbReference>
<dbReference type="Proteomes" id="UP000326202">
    <property type="component" value="Chromosome"/>
</dbReference>
<dbReference type="GO" id="GO:0042402">
    <property type="term" value="P:biogenic amine catabolic process"/>
    <property type="evidence" value="ECO:0007669"/>
    <property type="project" value="UniProtKB-ARBA"/>
</dbReference>
<keyword evidence="4" id="KW-0547">Nucleotide-binding</keyword>
<protein>
    <submittedName>
        <fullName evidence="9">Glutamine synthetase</fullName>
    </submittedName>
</protein>
<dbReference type="AlphaFoldDB" id="A0A5J6MG75"/>
<evidence type="ECO:0000256" key="6">
    <source>
        <dbReference type="PROSITE-ProRule" id="PRU01331"/>
    </source>
</evidence>
<name>A0A5J6MG75_9PROT</name>
<dbReference type="EMBL" id="CP042906">
    <property type="protein sequence ID" value="QEX16087.1"/>
    <property type="molecule type" value="Genomic_DNA"/>
</dbReference>
<dbReference type="InterPro" id="IPR014746">
    <property type="entry name" value="Gln_synth/guanido_kin_cat_dom"/>
</dbReference>
<dbReference type="InterPro" id="IPR036651">
    <property type="entry name" value="Gln_synt_N_sf"/>
</dbReference>
<dbReference type="Gene3D" id="3.30.590.10">
    <property type="entry name" value="Glutamine synthetase/guanido kinase, catalytic domain"/>
    <property type="match status" value="1"/>
</dbReference>
<evidence type="ECO:0000256" key="3">
    <source>
        <dbReference type="ARBA" id="ARBA00022598"/>
    </source>
</evidence>
<organism evidence="9 10">
    <name type="scientific">Hypericibacter terrae</name>
    <dbReference type="NCBI Taxonomy" id="2602015"/>
    <lineage>
        <taxon>Bacteria</taxon>
        <taxon>Pseudomonadati</taxon>
        <taxon>Pseudomonadota</taxon>
        <taxon>Alphaproteobacteria</taxon>
        <taxon>Rhodospirillales</taxon>
        <taxon>Dongiaceae</taxon>
        <taxon>Hypericibacter</taxon>
    </lineage>
</organism>
<reference evidence="9 10" key="1">
    <citation type="submission" date="2019-08" db="EMBL/GenBank/DDBJ databases">
        <title>Hyperibacter terrae gen. nov., sp. nov. and Hyperibacter viscosus sp. nov., two new members in the family Rhodospirillaceae isolated from the rhizosphere of Hypericum perforatum.</title>
        <authorList>
            <person name="Noviana Z."/>
        </authorList>
    </citation>
    <scope>NUCLEOTIDE SEQUENCE [LARGE SCALE GENOMIC DNA]</scope>
    <source>
        <strain evidence="9 10">R5913</strain>
    </source>
</reference>
<evidence type="ECO:0000256" key="4">
    <source>
        <dbReference type="ARBA" id="ARBA00022741"/>
    </source>
</evidence>
<keyword evidence="3" id="KW-0436">Ligase</keyword>
<evidence type="ECO:0000256" key="2">
    <source>
        <dbReference type="ARBA" id="ARBA00009897"/>
    </source>
</evidence>
<dbReference type="Gene3D" id="3.10.20.70">
    <property type="entry name" value="Glutamine synthetase, N-terminal domain"/>
    <property type="match status" value="1"/>
</dbReference>
<dbReference type="RefSeq" id="WP_151176486.1">
    <property type="nucleotide sequence ID" value="NZ_CP042906.1"/>
</dbReference>
<evidence type="ECO:0000256" key="7">
    <source>
        <dbReference type="RuleBase" id="RU000384"/>
    </source>
</evidence>
<gene>
    <name evidence="9" type="ORF">FRZ44_13790</name>
</gene>
<accession>A0A5J6MG75</accession>
<evidence type="ECO:0000259" key="8">
    <source>
        <dbReference type="PROSITE" id="PS51987"/>
    </source>
</evidence>
<comment type="similarity">
    <text evidence="2 6 7">Belongs to the glutamine synthetase family.</text>
</comment>
<dbReference type="OrthoDB" id="9807095at2"/>
<dbReference type="PANTHER" id="PTHR43785">
    <property type="entry name" value="GAMMA-GLUTAMYLPUTRESCINE SYNTHETASE"/>
    <property type="match status" value="1"/>
</dbReference>